<evidence type="ECO:0000313" key="2">
    <source>
        <dbReference type="Proteomes" id="UP000638648"/>
    </source>
</evidence>
<dbReference type="EMBL" id="JADBEM010000001">
    <property type="protein sequence ID" value="MBE1605806.1"/>
    <property type="molecule type" value="Genomic_DNA"/>
</dbReference>
<dbReference type="Pfam" id="PF19650">
    <property type="entry name" value="DUF6153"/>
    <property type="match status" value="1"/>
</dbReference>
<comment type="caution">
    <text evidence="1">The sequence shown here is derived from an EMBL/GenBank/DDBJ whole genome shotgun (WGS) entry which is preliminary data.</text>
</comment>
<protein>
    <submittedName>
        <fullName evidence="1">Uncharacterized protein</fullName>
    </submittedName>
</protein>
<reference evidence="1" key="1">
    <citation type="submission" date="2020-10" db="EMBL/GenBank/DDBJ databases">
        <title>Sequencing the genomes of 1000 actinobacteria strains.</title>
        <authorList>
            <person name="Klenk H.-P."/>
        </authorList>
    </citation>
    <scope>NUCLEOTIDE SEQUENCE</scope>
    <source>
        <strain evidence="1">DSM 45354</strain>
    </source>
</reference>
<organism evidence="1 2">
    <name type="scientific">Actinopolymorpha pittospori</name>
    <dbReference type="NCBI Taxonomy" id="648752"/>
    <lineage>
        <taxon>Bacteria</taxon>
        <taxon>Bacillati</taxon>
        <taxon>Actinomycetota</taxon>
        <taxon>Actinomycetes</taxon>
        <taxon>Propionibacteriales</taxon>
        <taxon>Actinopolymorphaceae</taxon>
        <taxon>Actinopolymorpha</taxon>
    </lineage>
</organism>
<accession>A0A927RI46</accession>
<dbReference type="InterPro" id="IPR046151">
    <property type="entry name" value="DUF6153"/>
</dbReference>
<gene>
    <name evidence="1" type="ORF">HEB94_002654</name>
</gene>
<proteinExistence type="predicted"/>
<dbReference type="Proteomes" id="UP000638648">
    <property type="component" value="Unassembled WGS sequence"/>
</dbReference>
<keyword evidence="2" id="KW-1185">Reference proteome</keyword>
<dbReference type="AlphaFoldDB" id="A0A927RI46"/>
<sequence>MVPVNLRQMTRLRGGPCLLMLLLVVAGVVAMHGLGPAVMPDDESAISAHAMPAHANATTGEFEHVRTAGGCEVPQHGGGHADHVDAMCSAAGVAGAPALPALVPIVIDAVSPRPLTAWPVGPENAGRAPPSLSELQLLRI</sequence>
<name>A0A927RI46_9ACTN</name>
<evidence type="ECO:0000313" key="1">
    <source>
        <dbReference type="EMBL" id="MBE1605806.1"/>
    </source>
</evidence>